<evidence type="ECO:0000313" key="2">
    <source>
        <dbReference type="Proteomes" id="UP000320722"/>
    </source>
</evidence>
<dbReference type="EMBL" id="CP036347">
    <property type="protein sequence ID" value="QDU04133.1"/>
    <property type="molecule type" value="Genomic_DNA"/>
</dbReference>
<name>A0A517WFX6_9PLAN</name>
<protein>
    <submittedName>
        <fullName evidence="1">Uncharacterized protein</fullName>
    </submittedName>
</protein>
<reference evidence="1 2" key="1">
    <citation type="submission" date="2019-02" db="EMBL/GenBank/DDBJ databases">
        <title>Deep-cultivation of Planctomycetes and their phenomic and genomic characterization uncovers novel biology.</title>
        <authorList>
            <person name="Wiegand S."/>
            <person name="Jogler M."/>
            <person name="Boedeker C."/>
            <person name="Pinto D."/>
            <person name="Vollmers J."/>
            <person name="Rivas-Marin E."/>
            <person name="Kohn T."/>
            <person name="Peeters S.H."/>
            <person name="Heuer A."/>
            <person name="Rast P."/>
            <person name="Oberbeckmann S."/>
            <person name="Bunk B."/>
            <person name="Jeske O."/>
            <person name="Meyerdierks A."/>
            <person name="Storesund J.E."/>
            <person name="Kallscheuer N."/>
            <person name="Luecker S."/>
            <person name="Lage O.M."/>
            <person name="Pohl T."/>
            <person name="Merkel B.J."/>
            <person name="Hornburger P."/>
            <person name="Mueller R.-W."/>
            <person name="Bruemmer F."/>
            <person name="Labrenz M."/>
            <person name="Spormann A.M."/>
            <person name="Op den Camp H."/>
            <person name="Overmann J."/>
            <person name="Amann R."/>
            <person name="Jetten M.S.M."/>
            <person name="Mascher T."/>
            <person name="Medema M.H."/>
            <person name="Devos D.P."/>
            <person name="Kaster A.-K."/>
            <person name="Ovreas L."/>
            <person name="Rohde M."/>
            <person name="Galperin M.Y."/>
            <person name="Jogler C."/>
        </authorList>
    </citation>
    <scope>NUCLEOTIDE SEQUENCE [LARGE SCALE GENOMIC DNA]</scope>
    <source>
        <strain evidence="1 2">V6</strain>
    </source>
</reference>
<accession>A0A517WFX6</accession>
<dbReference type="Proteomes" id="UP000320722">
    <property type="component" value="Chromosome"/>
</dbReference>
<sequence>MLPSREIPQFQDDADDWLRFLDKAAKGSIKAEDCLHSADLTYMVALTGDPESPNKLDLGEYAEQFRLTFPATPPGNSIHELIERTVEHRWFPHLFCGSETRIHPDADYAQLWKRRRCVQTTALLNDALLHCLEHWAADDCLQCLDEYSVDFNSRIIVSGMLYLSFTWPEEPRS</sequence>
<dbReference type="AlphaFoldDB" id="A0A517WFX6"/>
<gene>
    <name evidence="1" type="ORF">V6x_38600</name>
</gene>
<dbReference type="RefSeq" id="WP_145041931.1">
    <property type="nucleotide sequence ID" value="NZ_CP036347.1"/>
</dbReference>
<organism evidence="1 2">
    <name type="scientific">Gimesia chilikensis</name>
    <dbReference type="NCBI Taxonomy" id="2605989"/>
    <lineage>
        <taxon>Bacteria</taxon>
        <taxon>Pseudomonadati</taxon>
        <taxon>Planctomycetota</taxon>
        <taxon>Planctomycetia</taxon>
        <taxon>Planctomycetales</taxon>
        <taxon>Planctomycetaceae</taxon>
        <taxon>Gimesia</taxon>
    </lineage>
</organism>
<proteinExistence type="predicted"/>
<evidence type="ECO:0000313" key="1">
    <source>
        <dbReference type="EMBL" id="QDU04133.1"/>
    </source>
</evidence>